<dbReference type="EMBL" id="CAJOAZ010031864">
    <property type="protein sequence ID" value="CAF4443194.1"/>
    <property type="molecule type" value="Genomic_DNA"/>
</dbReference>
<sequence length="31" mass="3304">MTTGLPLNISPVLNITETTTSIMPTTNQSIN</sequence>
<proteinExistence type="predicted"/>
<dbReference type="Proteomes" id="UP000663844">
    <property type="component" value="Unassembled WGS sequence"/>
</dbReference>
<accession>A0A820RL34</accession>
<name>A0A820RL34_9BILA</name>
<reference evidence="1" key="1">
    <citation type="submission" date="2021-02" db="EMBL/GenBank/DDBJ databases">
        <authorList>
            <person name="Nowell W R."/>
        </authorList>
    </citation>
    <scope>NUCLEOTIDE SEQUENCE</scope>
</reference>
<protein>
    <submittedName>
        <fullName evidence="1">Uncharacterized protein</fullName>
    </submittedName>
</protein>
<evidence type="ECO:0000313" key="2">
    <source>
        <dbReference type="Proteomes" id="UP000663844"/>
    </source>
</evidence>
<gene>
    <name evidence="1" type="ORF">OXD698_LOCUS53943</name>
</gene>
<comment type="caution">
    <text evidence="1">The sequence shown here is derived from an EMBL/GenBank/DDBJ whole genome shotgun (WGS) entry which is preliminary data.</text>
</comment>
<feature type="non-terminal residue" evidence="1">
    <location>
        <position position="1"/>
    </location>
</feature>
<dbReference type="AlphaFoldDB" id="A0A820RL34"/>
<organism evidence="1 2">
    <name type="scientific">Adineta steineri</name>
    <dbReference type="NCBI Taxonomy" id="433720"/>
    <lineage>
        <taxon>Eukaryota</taxon>
        <taxon>Metazoa</taxon>
        <taxon>Spiralia</taxon>
        <taxon>Gnathifera</taxon>
        <taxon>Rotifera</taxon>
        <taxon>Eurotatoria</taxon>
        <taxon>Bdelloidea</taxon>
        <taxon>Adinetida</taxon>
        <taxon>Adinetidae</taxon>
        <taxon>Adineta</taxon>
    </lineage>
</organism>
<evidence type="ECO:0000313" key="1">
    <source>
        <dbReference type="EMBL" id="CAF4443194.1"/>
    </source>
</evidence>